<dbReference type="InterPro" id="IPR008271">
    <property type="entry name" value="Ser/Thr_kinase_AS"/>
</dbReference>
<evidence type="ECO:0000256" key="1">
    <source>
        <dbReference type="ARBA" id="ARBA00012513"/>
    </source>
</evidence>
<keyword evidence="12" id="KW-1185">Reference proteome</keyword>
<dbReference type="SUPFAM" id="SSF56112">
    <property type="entry name" value="Protein kinase-like (PK-like)"/>
    <property type="match status" value="1"/>
</dbReference>
<gene>
    <name evidence="11" type="ORF">GCM10009799_44890</name>
</gene>
<evidence type="ECO:0000256" key="3">
    <source>
        <dbReference type="ARBA" id="ARBA00022679"/>
    </source>
</evidence>
<dbReference type="PROSITE" id="PS00108">
    <property type="entry name" value="PROTEIN_KINASE_ST"/>
    <property type="match status" value="1"/>
</dbReference>
<dbReference type="PANTHER" id="PTHR43289:SF6">
    <property type="entry name" value="SERINE_THREONINE-PROTEIN KINASE NEKL-3"/>
    <property type="match status" value="1"/>
</dbReference>
<keyword evidence="9" id="KW-0472">Membrane</keyword>
<evidence type="ECO:0000256" key="7">
    <source>
        <dbReference type="PROSITE-ProRule" id="PRU10141"/>
    </source>
</evidence>
<keyword evidence="3" id="KW-0808">Transferase</keyword>
<dbReference type="PROSITE" id="PS00107">
    <property type="entry name" value="PROTEIN_KINASE_ATP"/>
    <property type="match status" value="1"/>
</dbReference>
<evidence type="ECO:0000256" key="9">
    <source>
        <dbReference type="SAM" id="Phobius"/>
    </source>
</evidence>
<evidence type="ECO:0000313" key="11">
    <source>
        <dbReference type="EMBL" id="GAA2011676.1"/>
    </source>
</evidence>
<dbReference type="EC" id="2.7.11.1" evidence="1"/>
<comment type="caution">
    <text evidence="11">The sequence shown here is derived from an EMBL/GenBank/DDBJ whole genome shotgun (WGS) entry which is preliminary data.</text>
</comment>
<evidence type="ECO:0000256" key="4">
    <source>
        <dbReference type="ARBA" id="ARBA00022741"/>
    </source>
</evidence>
<dbReference type="InterPro" id="IPR017441">
    <property type="entry name" value="Protein_kinase_ATP_BS"/>
</dbReference>
<name>A0ABP5EYA9_9ACTN</name>
<dbReference type="Proteomes" id="UP001501585">
    <property type="component" value="Unassembled WGS sequence"/>
</dbReference>
<keyword evidence="4 7" id="KW-0547">Nucleotide-binding</keyword>
<evidence type="ECO:0000256" key="5">
    <source>
        <dbReference type="ARBA" id="ARBA00022777"/>
    </source>
</evidence>
<proteinExistence type="predicted"/>
<dbReference type="RefSeq" id="WP_344165053.1">
    <property type="nucleotide sequence ID" value="NZ_BAAAPC010000023.1"/>
</dbReference>
<reference evidence="12" key="1">
    <citation type="journal article" date="2019" name="Int. J. Syst. Evol. Microbiol.">
        <title>The Global Catalogue of Microorganisms (GCM) 10K type strain sequencing project: providing services to taxonomists for standard genome sequencing and annotation.</title>
        <authorList>
            <consortium name="The Broad Institute Genomics Platform"/>
            <consortium name="The Broad Institute Genome Sequencing Center for Infectious Disease"/>
            <person name="Wu L."/>
            <person name="Ma J."/>
        </authorList>
    </citation>
    <scope>NUCLEOTIDE SEQUENCE [LARGE SCALE GENOMIC DNA]</scope>
    <source>
        <strain evidence="12">JCM 15313</strain>
    </source>
</reference>
<dbReference type="InterPro" id="IPR000719">
    <property type="entry name" value="Prot_kinase_dom"/>
</dbReference>
<feature type="domain" description="Protein kinase" evidence="10">
    <location>
        <begin position="16"/>
        <end position="277"/>
    </location>
</feature>
<dbReference type="PANTHER" id="PTHR43289">
    <property type="entry name" value="MITOGEN-ACTIVATED PROTEIN KINASE KINASE KINASE 20-RELATED"/>
    <property type="match status" value="1"/>
</dbReference>
<sequence length="566" mass="59954">MAKSNDGGERVIADRYRLRSKLGAGGMGVVWLAWDPHLAREVAVKEVLLPDGLTESQRAEAHARVRREAQSAARVTHPSVVTIHDVLDVEGHPWVVMELIRGRSLQEELSTGGPLDLRRVAAIARELLEAVRAAHAAGVIHRDIKPANVMLTEGDRVTLTDFGIATVEGGSTITRTGTLVGSPEYMPPERVRGEQATSAADLWSVGVTLYAMCEGASPFHRESVTAAIAAVLSAPVPPTERAGPLAPLIRGLLDRDPARRLTADQALGLLGESTPSPGRTATADRGRQDPPPHPQPPQGPTTPYPSGPVTPRPPGSVTPRPNGPVTPRPGGPSTPHPVGGQPTGAMAFPPPGGWSAPAPAPPPGVPPAAGAHTRPGARRSRSGWVGVLLAGGVLGLLALVPLVWLAMYAAVDGPMRGATTYSNAWYAIDHPSDWEVRASNGDDRAVEFTHPDGDAQLHVESWTIEDSEPQSAYEVLVSFDEEAEAGGYETIELVGSAPGFPASWDVAYAEIEYVDGSWTTPERRLAAHVVVKDGEGYVLVWDVPAHAATDYQGLHRSILDSFEPRA</sequence>
<dbReference type="Gene3D" id="3.30.200.20">
    <property type="entry name" value="Phosphorylase Kinase, domain 1"/>
    <property type="match status" value="1"/>
</dbReference>
<keyword evidence="5" id="KW-0418">Kinase</keyword>
<accession>A0ABP5EYA9</accession>
<keyword evidence="6 7" id="KW-0067">ATP-binding</keyword>
<keyword evidence="2" id="KW-0723">Serine/threonine-protein kinase</keyword>
<dbReference type="Pfam" id="PF00069">
    <property type="entry name" value="Pkinase"/>
    <property type="match status" value="1"/>
</dbReference>
<keyword evidence="9" id="KW-1133">Transmembrane helix</keyword>
<dbReference type="EMBL" id="BAAAPC010000023">
    <property type="protein sequence ID" value="GAA2011676.1"/>
    <property type="molecule type" value="Genomic_DNA"/>
</dbReference>
<evidence type="ECO:0000256" key="8">
    <source>
        <dbReference type="SAM" id="MobiDB-lite"/>
    </source>
</evidence>
<protein>
    <recommendedName>
        <fullName evidence="1">non-specific serine/threonine protein kinase</fullName>
        <ecNumber evidence="1">2.7.11.1</ecNumber>
    </recommendedName>
</protein>
<dbReference type="SMART" id="SM00220">
    <property type="entry name" value="S_TKc"/>
    <property type="match status" value="1"/>
</dbReference>
<keyword evidence="9" id="KW-0812">Transmembrane</keyword>
<dbReference type="CDD" id="cd14014">
    <property type="entry name" value="STKc_PknB_like"/>
    <property type="match status" value="1"/>
</dbReference>
<feature type="transmembrane region" description="Helical" evidence="9">
    <location>
        <begin position="383"/>
        <end position="406"/>
    </location>
</feature>
<feature type="compositionally biased region" description="Pro residues" evidence="8">
    <location>
        <begin position="348"/>
        <end position="366"/>
    </location>
</feature>
<dbReference type="PROSITE" id="PS50011">
    <property type="entry name" value="PROTEIN_KINASE_DOM"/>
    <property type="match status" value="1"/>
</dbReference>
<feature type="region of interest" description="Disordered" evidence="8">
    <location>
        <begin position="265"/>
        <end position="379"/>
    </location>
</feature>
<feature type="binding site" evidence="7">
    <location>
        <position position="45"/>
    </location>
    <ligand>
        <name>ATP</name>
        <dbReference type="ChEBI" id="CHEBI:30616"/>
    </ligand>
</feature>
<evidence type="ECO:0000256" key="6">
    <source>
        <dbReference type="ARBA" id="ARBA00022840"/>
    </source>
</evidence>
<feature type="compositionally biased region" description="Pro residues" evidence="8">
    <location>
        <begin position="291"/>
        <end position="335"/>
    </location>
</feature>
<evidence type="ECO:0000259" key="10">
    <source>
        <dbReference type="PROSITE" id="PS50011"/>
    </source>
</evidence>
<dbReference type="Gene3D" id="1.10.510.10">
    <property type="entry name" value="Transferase(Phosphotransferase) domain 1"/>
    <property type="match status" value="1"/>
</dbReference>
<evidence type="ECO:0000256" key="2">
    <source>
        <dbReference type="ARBA" id="ARBA00022527"/>
    </source>
</evidence>
<organism evidence="11 12">
    <name type="scientific">Nocardiopsis rhodophaea</name>
    <dbReference type="NCBI Taxonomy" id="280238"/>
    <lineage>
        <taxon>Bacteria</taxon>
        <taxon>Bacillati</taxon>
        <taxon>Actinomycetota</taxon>
        <taxon>Actinomycetes</taxon>
        <taxon>Streptosporangiales</taxon>
        <taxon>Nocardiopsidaceae</taxon>
        <taxon>Nocardiopsis</taxon>
    </lineage>
</organism>
<dbReference type="InterPro" id="IPR011009">
    <property type="entry name" value="Kinase-like_dom_sf"/>
</dbReference>
<evidence type="ECO:0000313" key="12">
    <source>
        <dbReference type="Proteomes" id="UP001501585"/>
    </source>
</evidence>